<comment type="caution">
    <text evidence="4">The sequence shown here is derived from an EMBL/GenBank/DDBJ whole genome shotgun (WGS) entry which is preliminary data.</text>
</comment>
<dbReference type="Proteomes" id="UP000194873">
    <property type="component" value="Unassembled WGS sequence"/>
</dbReference>
<keyword evidence="3" id="KW-1133">Transmembrane helix</keyword>
<sequence>MAMVHSFLFAPFSDPARQEQLAAVENAFRAEAATPTTLLLGNLGAIGAPPVDAVILQPGRIALLVLVPQSGHLRVPALAYGAWRLNDQPIPSFGEADNPFAFYQHHKDSLLAWLSAQLNLAPTALPPLAGLVVLLAPVTYGSEVENQLSSQAAAHDFQLVNDLRQLPRRLRQLPPTSGAPTEAALEAWSTRLAAQQAMAEPEFYADDEEPSYGFWEQKARQLWQWLGAADVPADPPYGTAADPRQLEALRQELQRELQQQQQAAHAREATREQELVQLRQQLAQTPTYQQAAQQERAELEETLRVARAESAARNQELDARIQQLGQLIEQLRTQAAAPVVALPPSLAVSPAIPAQPKPIRKAVSTASPRPAHVHLRLTRVAFVVGVLLCLGLGGWAVVRLSKHYLATRKPKREQITRVARPAQNDPMQGYSDAATLTSQALDSTMEQDERQDEPLVVPDQDEPVVVHDSELIMQVTSDSAAKASEREEEAPAPDSIPQ</sequence>
<organism evidence="4 5">
    <name type="scientific">Hymenobacter crusticola</name>
    <dbReference type="NCBI Taxonomy" id="1770526"/>
    <lineage>
        <taxon>Bacteria</taxon>
        <taxon>Pseudomonadati</taxon>
        <taxon>Bacteroidota</taxon>
        <taxon>Cytophagia</taxon>
        <taxon>Cytophagales</taxon>
        <taxon>Hymenobacteraceae</taxon>
        <taxon>Hymenobacter</taxon>
    </lineage>
</organism>
<accession>A0A243WFI7</accession>
<evidence type="ECO:0000256" key="3">
    <source>
        <dbReference type="SAM" id="Phobius"/>
    </source>
</evidence>
<name>A0A243WFI7_9BACT</name>
<keyword evidence="3" id="KW-0472">Membrane</keyword>
<evidence type="ECO:0000256" key="1">
    <source>
        <dbReference type="SAM" id="Coils"/>
    </source>
</evidence>
<evidence type="ECO:0000256" key="2">
    <source>
        <dbReference type="SAM" id="MobiDB-lite"/>
    </source>
</evidence>
<keyword evidence="1" id="KW-0175">Coiled coil</keyword>
<dbReference type="EMBL" id="MTSE01000003">
    <property type="protein sequence ID" value="OUJ74480.1"/>
    <property type="molecule type" value="Genomic_DNA"/>
</dbReference>
<evidence type="ECO:0008006" key="6">
    <source>
        <dbReference type="Google" id="ProtNLM"/>
    </source>
</evidence>
<proteinExistence type="predicted"/>
<gene>
    <name evidence="4" type="ORF">BXP70_06765</name>
</gene>
<keyword evidence="5" id="KW-1185">Reference proteome</keyword>
<keyword evidence="3" id="KW-0812">Transmembrane</keyword>
<feature type="coiled-coil region" evidence="1">
    <location>
        <begin position="243"/>
        <end position="334"/>
    </location>
</feature>
<evidence type="ECO:0000313" key="5">
    <source>
        <dbReference type="Proteomes" id="UP000194873"/>
    </source>
</evidence>
<dbReference type="AlphaFoldDB" id="A0A243WFI7"/>
<feature type="transmembrane region" description="Helical" evidence="3">
    <location>
        <begin position="377"/>
        <end position="398"/>
    </location>
</feature>
<reference evidence="4 5" key="1">
    <citation type="submission" date="2017-01" db="EMBL/GenBank/DDBJ databases">
        <title>A new Hymenobacter.</title>
        <authorList>
            <person name="Liang Y."/>
            <person name="Feng F."/>
        </authorList>
    </citation>
    <scope>NUCLEOTIDE SEQUENCE [LARGE SCALE GENOMIC DNA]</scope>
    <source>
        <strain evidence="4">MIMBbqt21</strain>
    </source>
</reference>
<evidence type="ECO:0000313" key="4">
    <source>
        <dbReference type="EMBL" id="OUJ74480.1"/>
    </source>
</evidence>
<protein>
    <recommendedName>
        <fullName evidence="6">NERD domain-containing protein</fullName>
    </recommendedName>
</protein>
<feature type="region of interest" description="Disordered" evidence="2">
    <location>
        <begin position="475"/>
        <end position="498"/>
    </location>
</feature>
<feature type="region of interest" description="Disordered" evidence="2">
    <location>
        <begin position="442"/>
        <end position="463"/>
    </location>
</feature>